<protein>
    <submittedName>
        <fullName evidence="2">Uncharacterized protein</fullName>
    </submittedName>
</protein>
<name>A0AAU7ZJA4_9BACT</name>
<evidence type="ECO:0000313" key="2">
    <source>
        <dbReference type="EMBL" id="XCB31147.1"/>
    </source>
</evidence>
<dbReference type="AlphaFoldDB" id="A0AAU7ZJA4"/>
<feature type="transmembrane region" description="Helical" evidence="1">
    <location>
        <begin position="71"/>
        <end position="94"/>
    </location>
</feature>
<feature type="transmembrane region" description="Helical" evidence="1">
    <location>
        <begin position="31"/>
        <end position="51"/>
    </location>
</feature>
<dbReference type="RefSeq" id="WP_353061990.1">
    <property type="nucleotide sequence ID" value="NZ_CP132942.1"/>
</dbReference>
<reference evidence="2" key="2">
    <citation type="journal article" date="2024" name="Environ. Microbiol.">
        <title>Genome analysis and description of Tunturibacter gen. nov. expands the diversity of Terriglobia in tundra soils.</title>
        <authorList>
            <person name="Messyasz A."/>
            <person name="Mannisto M.K."/>
            <person name="Kerkhof L.J."/>
            <person name="Haggblom M.M."/>
        </authorList>
    </citation>
    <scope>NUCLEOTIDE SEQUENCE</scope>
    <source>
        <strain evidence="2">X5P6</strain>
    </source>
</reference>
<sequence length="101" mass="10481">MVCHKRQAGVEHSISLQRDDIQLIRARNATWSVIGGTLVGAGLGAGIGAIVDAGIKNPETTNNAKFTGGLARAGGLLGALMGLATEFVPGKLLYKSESQHR</sequence>
<reference evidence="2" key="1">
    <citation type="submission" date="2023-08" db="EMBL/GenBank/DDBJ databases">
        <authorList>
            <person name="Messyasz A."/>
            <person name="Mannisto M.K."/>
            <person name="Kerkhof L.J."/>
            <person name="Haggblom M."/>
        </authorList>
    </citation>
    <scope>NUCLEOTIDE SEQUENCE</scope>
    <source>
        <strain evidence="2">X5P6</strain>
    </source>
</reference>
<dbReference type="KEGG" id="tpsc:RBB77_11805"/>
<keyword evidence="1" id="KW-1133">Transmembrane helix</keyword>
<gene>
    <name evidence="2" type="ORF">RBB77_11805</name>
</gene>
<keyword evidence="1" id="KW-0472">Membrane</keyword>
<proteinExistence type="predicted"/>
<accession>A0AAU7ZJA4</accession>
<organism evidence="2">
    <name type="scientific">Tunturiibacter psychrotolerans</name>
    <dbReference type="NCBI Taxonomy" id="3069686"/>
    <lineage>
        <taxon>Bacteria</taxon>
        <taxon>Pseudomonadati</taxon>
        <taxon>Acidobacteriota</taxon>
        <taxon>Terriglobia</taxon>
        <taxon>Terriglobales</taxon>
        <taxon>Acidobacteriaceae</taxon>
        <taxon>Tunturiibacter</taxon>
    </lineage>
</organism>
<keyword evidence="1" id="KW-0812">Transmembrane</keyword>
<evidence type="ECO:0000256" key="1">
    <source>
        <dbReference type="SAM" id="Phobius"/>
    </source>
</evidence>
<dbReference type="EMBL" id="CP132942">
    <property type="protein sequence ID" value="XCB31147.1"/>
    <property type="molecule type" value="Genomic_DNA"/>
</dbReference>